<evidence type="ECO:0000313" key="1">
    <source>
        <dbReference type="EMBL" id="MBA0810321.1"/>
    </source>
</evidence>
<comment type="caution">
    <text evidence="1">The sequence shown here is derived from an EMBL/GenBank/DDBJ whole genome shotgun (WGS) entry which is preliminary data.</text>
</comment>
<dbReference type="AlphaFoldDB" id="A0A7J9HKF5"/>
<sequence length="25" mass="2729">MGIGLLVLQGIWEIVKLLIQNYGAS</sequence>
<keyword evidence="2" id="KW-1185">Reference proteome</keyword>
<name>A0A7J9HKF5_9ROSI</name>
<dbReference type="EMBL" id="JABFAD010000010">
    <property type="protein sequence ID" value="MBA0810321.1"/>
    <property type="molecule type" value="Genomic_DNA"/>
</dbReference>
<protein>
    <submittedName>
        <fullName evidence="1">Uncharacterized protein</fullName>
    </submittedName>
</protein>
<dbReference type="Proteomes" id="UP000593560">
    <property type="component" value="Unassembled WGS sequence"/>
</dbReference>
<organism evidence="1 2">
    <name type="scientific">Gossypium harknessii</name>
    <dbReference type="NCBI Taxonomy" id="34285"/>
    <lineage>
        <taxon>Eukaryota</taxon>
        <taxon>Viridiplantae</taxon>
        <taxon>Streptophyta</taxon>
        <taxon>Embryophyta</taxon>
        <taxon>Tracheophyta</taxon>
        <taxon>Spermatophyta</taxon>
        <taxon>Magnoliopsida</taxon>
        <taxon>eudicotyledons</taxon>
        <taxon>Gunneridae</taxon>
        <taxon>Pentapetalae</taxon>
        <taxon>rosids</taxon>
        <taxon>malvids</taxon>
        <taxon>Malvales</taxon>
        <taxon>Malvaceae</taxon>
        <taxon>Malvoideae</taxon>
        <taxon>Gossypium</taxon>
    </lineage>
</organism>
<evidence type="ECO:0000313" key="2">
    <source>
        <dbReference type="Proteomes" id="UP000593560"/>
    </source>
</evidence>
<proteinExistence type="predicted"/>
<gene>
    <name evidence="1" type="ORF">Gohar_002325</name>
</gene>
<reference evidence="1 2" key="1">
    <citation type="journal article" date="2019" name="Genome Biol. Evol.">
        <title>Insights into the evolution of the New World diploid cottons (Gossypium, subgenus Houzingenia) based on genome sequencing.</title>
        <authorList>
            <person name="Grover C.E."/>
            <person name="Arick M.A. 2nd"/>
            <person name="Thrash A."/>
            <person name="Conover J.L."/>
            <person name="Sanders W.S."/>
            <person name="Peterson D.G."/>
            <person name="Frelichowski J.E."/>
            <person name="Scheffler J.A."/>
            <person name="Scheffler B.E."/>
            <person name="Wendel J.F."/>
        </authorList>
    </citation>
    <scope>NUCLEOTIDE SEQUENCE [LARGE SCALE GENOMIC DNA]</scope>
    <source>
        <strain evidence="1">0</strain>
        <tissue evidence="1">Leaf</tissue>
    </source>
</reference>
<accession>A0A7J9HKF5</accession>